<comment type="caution">
    <text evidence="1">The sequence shown here is derived from an EMBL/GenBank/DDBJ whole genome shotgun (WGS) entry which is preliminary data.</text>
</comment>
<evidence type="ECO:0000313" key="2">
    <source>
        <dbReference type="Proteomes" id="UP000252519"/>
    </source>
</evidence>
<dbReference type="STRING" id="29170.A0A368FW47"/>
<dbReference type="Proteomes" id="UP000252519">
    <property type="component" value="Unassembled WGS sequence"/>
</dbReference>
<name>A0A368FW47_ANCCA</name>
<protein>
    <submittedName>
        <fullName evidence="1">Uncharacterized protein</fullName>
    </submittedName>
</protein>
<sequence>MHRLHSDFTSLKNNHSEDTNVKDWLEDDRAELKSFYMEMEPRRKIREYARQHCSSILQAQHTWDLFKLHNVHILAEISVPRPGFIFQTISDTGKHLVDLLLLPDHKVSLTLPLKSGWTRRYTFALPTNQQKFVTLVTLEGKHVSVVVNCVQLLLENIDDVAFT</sequence>
<dbReference type="OrthoDB" id="4062651at2759"/>
<dbReference type="EMBL" id="JOJR01000558">
    <property type="protein sequence ID" value="RCN36424.1"/>
    <property type="molecule type" value="Genomic_DNA"/>
</dbReference>
<gene>
    <name evidence="1" type="ORF">ANCCAN_17700</name>
</gene>
<proteinExistence type="predicted"/>
<evidence type="ECO:0000313" key="1">
    <source>
        <dbReference type="EMBL" id="RCN36424.1"/>
    </source>
</evidence>
<reference evidence="1 2" key="1">
    <citation type="submission" date="2014-10" db="EMBL/GenBank/DDBJ databases">
        <title>Draft genome of the hookworm Ancylostoma caninum.</title>
        <authorList>
            <person name="Mitreva M."/>
        </authorList>
    </citation>
    <scope>NUCLEOTIDE SEQUENCE [LARGE SCALE GENOMIC DNA]</scope>
    <source>
        <strain evidence="1 2">Baltimore</strain>
    </source>
</reference>
<organism evidence="1 2">
    <name type="scientific">Ancylostoma caninum</name>
    <name type="common">Dog hookworm</name>
    <dbReference type="NCBI Taxonomy" id="29170"/>
    <lineage>
        <taxon>Eukaryota</taxon>
        <taxon>Metazoa</taxon>
        <taxon>Ecdysozoa</taxon>
        <taxon>Nematoda</taxon>
        <taxon>Chromadorea</taxon>
        <taxon>Rhabditida</taxon>
        <taxon>Rhabditina</taxon>
        <taxon>Rhabditomorpha</taxon>
        <taxon>Strongyloidea</taxon>
        <taxon>Ancylostomatidae</taxon>
        <taxon>Ancylostomatinae</taxon>
        <taxon>Ancylostoma</taxon>
    </lineage>
</organism>
<keyword evidence="2" id="KW-1185">Reference proteome</keyword>
<dbReference type="AlphaFoldDB" id="A0A368FW47"/>
<accession>A0A368FW47</accession>